<evidence type="ECO:0000313" key="4">
    <source>
        <dbReference type="Proteomes" id="UP000826195"/>
    </source>
</evidence>
<feature type="compositionally biased region" description="Polar residues" evidence="1">
    <location>
        <begin position="189"/>
        <end position="201"/>
    </location>
</feature>
<feature type="region of interest" description="Disordered" evidence="1">
    <location>
        <begin position="561"/>
        <end position="635"/>
    </location>
</feature>
<keyword evidence="4" id="KW-1185">Reference proteome</keyword>
<feature type="compositionally biased region" description="Acidic residues" evidence="1">
    <location>
        <begin position="234"/>
        <end position="249"/>
    </location>
</feature>
<feature type="compositionally biased region" description="Acidic residues" evidence="1">
    <location>
        <begin position="259"/>
        <end position="281"/>
    </location>
</feature>
<keyword evidence="2" id="KW-0732">Signal</keyword>
<feature type="compositionally biased region" description="Basic and acidic residues" evidence="1">
    <location>
        <begin position="282"/>
        <end position="299"/>
    </location>
</feature>
<reference evidence="3 4" key="1">
    <citation type="journal article" date="2021" name="J. Hered.">
        <title>A chromosome-level genome assembly of the parasitoid wasp, Cotesia glomerata (Hymenoptera: Braconidae).</title>
        <authorList>
            <person name="Pinto B.J."/>
            <person name="Weis J.J."/>
            <person name="Gamble T."/>
            <person name="Ode P.J."/>
            <person name="Paul R."/>
            <person name="Zaspel J.M."/>
        </authorList>
    </citation>
    <scope>NUCLEOTIDE SEQUENCE [LARGE SCALE GENOMIC DNA]</scope>
    <source>
        <strain evidence="3">CgM1</strain>
    </source>
</reference>
<gene>
    <name evidence="3" type="ORF">KQX54_019390</name>
</gene>
<evidence type="ECO:0000256" key="2">
    <source>
        <dbReference type="SAM" id="SignalP"/>
    </source>
</evidence>
<proteinExistence type="predicted"/>
<sequence>MKIFAAAISILCVVIDQKATVQGGLIDIFRGKDKTPDEASGEGSGGFSGGLSGNLKLPGNILSECSVGGNVNGNIGASPSGGIQGDVNAEVNLPSCDCIRKFDAQGSVGGGGSTGFGGFGVSGGASFGGSLAMPGVNCAETDNPPEEEPNEEQDPSEEQESSEDENSPEEEEVDVTTLPLCADLRKQDLQGSLGSTDTSNKVAPGNRNKDNVFEKISVIIPGVNCYEPEPPEKESEESTEAPEESEESEQSTVAPKESEESEQSTDVYGESEESEESTETPEESKESEQSTEAPEKSEESEQSTEAPEESEESEQSTEAPEELEESEQSTDVYGESEESEESTETPEESKESEQSTEAPEESEESEQSTEAPEESEESEQSTEAPEELEESEESTEAPGKNSYCYHLDINRDIIMSPKNNFLTASPVGNADAPAEFYQTMYMDNALQIYQTDLSLDKKLIYDSKPEKKMTNICNDSYPEGSIEANIWKIINLEVMAGKGCPVKKGSGYTFPEWLRGTELTLNEPLEYGNYKLNIDFDTPQGAWALKLLFLFEVNENSECTVKESFDESTEEPEESTEAPEESEESEQSTEAPEESEESEQSTEAPEESEESEQSTEAPEELEESEESTEAPGKNSYCYRLDINRDIIMSPKNNFLTASPVENADAPAEFYQTMNMDNALQIYQTDLSLDKKLIYDSKPEKKMTNICNDSYPEGSIEANIWKIINLEVMAGKGCPVEKGSGYTFPEWLRGTELTLNEPLEYGNYKLNIDFDTPQDAWALKLLILFEVNENSECTVKESFDESTEEPEESTEAPEESEESEQSTEAPEESEESEQSTEAPEESEESEQSTEAPEELEESEESTEAPGKNSYCYRLDINRDIIMSPKNYFLTASPVENADAPAEFYQTMNMDNALQIYQTDLSLDKKLIYDSKPEKKMTNICNDSYPEGSIEANIWKIINLEVMAGKGCPVEKGSGYTFPEWLRGTELTLNEPLEYGNYKLNIDFDTPQDAWALKLLILFEVNENSECTVKESFDESTEEPEESTEAPEESEESEQSTEAPEESEESEQSTEAPEELEESEESTEAPGKNSYCYRLDINRDIIMSPKNNFLTASPVENADAPAEFYQTMNMDNALQIYQTDLSLDKKLIYDSKPEKKMTNICNDSYPEGSIEANIWKIINLEVMAGKGCPVEKGSGYTFPEWLRGTELTLNEPLEYGNYKLNIDFDTPQGAWALKLSFLFEVNENSECTVKESFDESTEAPEESEESEEESEQCYIVDMDVQVVKIPMFMGVLNKPMDKDNAFKINGADMKVDGKFIYDSRSEEEMTNACEDSYPEGSFQANIWHMFNLGILKGKGCPVEQGSIKTFPKKLDDMQLKINERLEPGDYTAHLDLAAPDGTWAGAIYFYFMLDGPSECKEEEEPQEPIKPFEDESNSNCYKVDIRRSTLLTPENNFLNSSEPTGDVTAEFYQTMDMENALQFHTAELSVNLKSIYDSKKMKNVCDDSYPEGSFEANIWKIFNLSIMNGQGCPMEKGDNHTFIEWLRGTELNFNDPLEYGNYRVHMEFDTPEVIDQKATVQGELSDIFRGKDKALDKAPDEASGKNSYCYRLDINRDTIMSPKNNFLTASPVGNADAPAEFYQTMNMSNALQFYQADISVNKESIYDSKPEKKMTNVCDDSYPEGSIEANIWKIINLEVMAGKGCPGSDYTFPKWLRRTELTFNDPLEYGNYKVHMDFDTPDGKWALGLYFNFVVDENSMCTRP</sequence>
<feature type="compositionally biased region" description="Acidic residues" evidence="1">
    <location>
        <begin position="143"/>
        <end position="174"/>
    </location>
</feature>
<feature type="compositionally biased region" description="Acidic residues" evidence="1">
    <location>
        <begin position="358"/>
        <end position="395"/>
    </location>
</feature>
<dbReference type="EMBL" id="JAHXZJ010001864">
    <property type="protein sequence ID" value="KAH0550439.1"/>
    <property type="molecule type" value="Genomic_DNA"/>
</dbReference>
<feature type="region of interest" description="Disordered" evidence="1">
    <location>
        <begin position="1027"/>
        <end position="1088"/>
    </location>
</feature>
<feature type="compositionally biased region" description="Acidic residues" evidence="1">
    <location>
        <begin position="1032"/>
        <end position="1081"/>
    </location>
</feature>
<feature type="compositionally biased region" description="Acidic residues" evidence="1">
    <location>
        <begin position="566"/>
        <end position="628"/>
    </location>
</feature>
<dbReference type="Proteomes" id="UP000826195">
    <property type="component" value="Unassembled WGS sequence"/>
</dbReference>
<feature type="compositionally biased region" description="Acidic residues" evidence="1">
    <location>
        <begin position="799"/>
        <end position="861"/>
    </location>
</feature>
<protein>
    <submittedName>
        <fullName evidence="3">Uncharacterized protein</fullName>
    </submittedName>
</protein>
<feature type="compositionally biased region" description="Acidic residues" evidence="1">
    <location>
        <begin position="300"/>
        <end position="346"/>
    </location>
</feature>
<evidence type="ECO:0000256" key="1">
    <source>
        <dbReference type="SAM" id="MobiDB-lite"/>
    </source>
</evidence>
<feature type="region of interest" description="Disordered" evidence="1">
    <location>
        <begin position="132"/>
        <end position="402"/>
    </location>
</feature>
<name>A0AAV7IFC0_COTGL</name>
<comment type="caution">
    <text evidence="3">The sequence shown here is derived from an EMBL/GenBank/DDBJ whole genome shotgun (WGS) entry which is preliminary data.</text>
</comment>
<accession>A0AAV7IFC0</accession>
<feature type="compositionally biased region" description="Acidic residues" evidence="1">
    <location>
        <begin position="1252"/>
        <end position="1269"/>
    </location>
</feature>
<feature type="region of interest" description="Disordered" evidence="1">
    <location>
        <begin position="1247"/>
        <end position="1269"/>
    </location>
</feature>
<feature type="region of interest" description="Disordered" evidence="1">
    <location>
        <begin position="794"/>
        <end position="866"/>
    </location>
</feature>
<organism evidence="3 4">
    <name type="scientific">Cotesia glomerata</name>
    <name type="common">Lepidopteran parasitic wasp</name>
    <name type="synonym">Apanteles glomeratus</name>
    <dbReference type="NCBI Taxonomy" id="32391"/>
    <lineage>
        <taxon>Eukaryota</taxon>
        <taxon>Metazoa</taxon>
        <taxon>Ecdysozoa</taxon>
        <taxon>Arthropoda</taxon>
        <taxon>Hexapoda</taxon>
        <taxon>Insecta</taxon>
        <taxon>Pterygota</taxon>
        <taxon>Neoptera</taxon>
        <taxon>Endopterygota</taxon>
        <taxon>Hymenoptera</taxon>
        <taxon>Apocrita</taxon>
        <taxon>Ichneumonoidea</taxon>
        <taxon>Braconidae</taxon>
        <taxon>Microgastrinae</taxon>
        <taxon>Cotesia</taxon>
    </lineage>
</organism>
<evidence type="ECO:0000313" key="3">
    <source>
        <dbReference type="EMBL" id="KAH0550439.1"/>
    </source>
</evidence>
<feature type="chain" id="PRO_5043832282" evidence="2">
    <location>
        <begin position="24"/>
        <end position="1758"/>
    </location>
</feature>
<feature type="signal peptide" evidence="2">
    <location>
        <begin position="1"/>
        <end position="23"/>
    </location>
</feature>